<name>A0A967B7W7_9MICO</name>
<accession>A0A967B7W7</accession>
<dbReference type="Proteomes" id="UP000744769">
    <property type="component" value="Unassembled WGS sequence"/>
</dbReference>
<keyword evidence="2" id="KW-1185">Reference proteome</keyword>
<evidence type="ECO:0000313" key="2">
    <source>
        <dbReference type="Proteomes" id="UP000744769"/>
    </source>
</evidence>
<evidence type="ECO:0000313" key="1">
    <source>
        <dbReference type="EMBL" id="NHN57222.1"/>
    </source>
</evidence>
<gene>
    <name evidence="1" type="ORF">G9U51_15730</name>
</gene>
<dbReference type="RefSeq" id="WP_166198287.1">
    <property type="nucleotide sequence ID" value="NZ_JAAOIV010000013.1"/>
</dbReference>
<proteinExistence type="predicted"/>
<organism evidence="1 2">
    <name type="scientific">Metallococcus carri</name>
    <dbReference type="NCBI Taxonomy" id="1656884"/>
    <lineage>
        <taxon>Bacteria</taxon>
        <taxon>Bacillati</taxon>
        <taxon>Actinomycetota</taxon>
        <taxon>Actinomycetes</taxon>
        <taxon>Micrococcales</taxon>
        <taxon>Dermacoccaceae</taxon>
        <taxon>Metallococcus</taxon>
    </lineage>
</organism>
<reference evidence="1" key="1">
    <citation type="submission" date="2020-03" db="EMBL/GenBank/DDBJ databases">
        <title>Draft sequencing of Calidifontibacter sp. DB0510.</title>
        <authorList>
            <person name="Kim D.-U."/>
        </authorList>
    </citation>
    <scope>NUCLEOTIDE SEQUENCE</scope>
    <source>
        <strain evidence="1">DB0510</strain>
    </source>
</reference>
<sequence>MSKGSSNGSSIMLSSMTAADMAASFQDSAPTKGFAMFGPDTRSTP</sequence>
<dbReference type="EMBL" id="JAAOIV010000013">
    <property type="protein sequence ID" value="NHN57222.1"/>
    <property type="molecule type" value="Genomic_DNA"/>
</dbReference>
<dbReference type="AlphaFoldDB" id="A0A967B7W7"/>
<comment type="caution">
    <text evidence="1">The sequence shown here is derived from an EMBL/GenBank/DDBJ whole genome shotgun (WGS) entry which is preliminary data.</text>
</comment>
<protein>
    <submittedName>
        <fullName evidence="1">Uncharacterized protein</fullName>
    </submittedName>
</protein>